<reference evidence="3" key="1">
    <citation type="submission" date="2016-11" db="UniProtKB">
        <authorList>
            <consortium name="WormBaseParasite"/>
        </authorList>
    </citation>
    <scope>IDENTIFICATION</scope>
</reference>
<evidence type="ECO:0000256" key="1">
    <source>
        <dbReference type="SAM" id="Phobius"/>
    </source>
</evidence>
<feature type="transmembrane region" description="Helical" evidence="1">
    <location>
        <begin position="129"/>
        <end position="149"/>
    </location>
</feature>
<organism evidence="2 3">
    <name type="scientific">Caenorhabditis tropicalis</name>
    <dbReference type="NCBI Taxonomy" id="1561998"/>
    <lineage>
        <taxon>Eukaryota</taxon>
        <taxon>Metazoa</taxon>
        <taxon>Ecdysozoa</taxon>
        <taxon>Nematoda</taxon>
        <taxon>Chromadorea</taxon>
        <taxon>Rhabditida</taxon>
        <taxon>Rhabditina</taxon>
        <taxon>Rhabditomorpha</taxon>
        <taxon>Rhabditoidea</taxon>
        <taxon>Rhabditidae</taxon>
        <taxon>Peloderinae</taxon>
        <taxon>Caenorhabditis</taxon>
    </lineage>
</organism>
<dbReference type="WBParaSite" id="Csp11.Scaffold517.g2715.t1">
    <property type="protein sequence ID" value="Csp11.Scaffold517.g2715.t1"/>
    <property type="gene ID" value="Csp11.Scaffold517.g2715"/>
</dbReference>
<sequence>MLLFDILFFATWILLLLGIFILSREFIFEWLKSENLSVFGGFLVTVIVLFEAILMLEEHKWRDDTVYNQFVRWAFGKTESSHWKWHVNPITVPFSLVGRILVICASVFGESSGKLIGRFLSELPYSTSLLMIPFSFLCIFLGIFCLFGYQFNIGYGFLKVESGHRFKSIFHREEKKKSLEEKCVSRMDYCIRKVNEGYQKAIHRRRS</sequence>
<keyword evidence="1" id="KW-1133">Transmembrane helix</keyword>
<keyword evidence="1" id="KW-0812">Transmembrane</keyword>
<name>A0A1I7T5X8_9PELO</name>
<feature type="transmembrane region" description="Helical" evidence="1">
    <location>
        <begin position="35"/>
        <end position="56"/>
    </location>
</feature>
<keyword evidence="1" id="KW-0472">Membrane</keyword>
<feature type="transmembrane region" description="Helical" evidence="1">
    <location>
        <begin position="6"/>
        <end position="23"/>
    </location>
</feature>
<proteinExistence type="predicted"/>
<dbReference type="eggNOG" id="ENOG502TH6F">
    <property type="taxonomic scope" value="Eukaryota"/>
</dbReference>
<accession>A0A1I7T5X8</accession>
<dbReference type="Proteomes" id="UP000095282">
    <property type="component" value="Unplaced"/>
</dbReference>
<evidence type="ECO:0000313" key="2">
    <source>
        <dbReference type="Proteomes" id="UP000095282"/>
    </source>
</evidence>
<protein>
    <submittedName>
        <fullName evidence="3">Undecaprenyl-diphosphate phosphatase</fullName>
    </submittedName>
</protein>
<evidence type="ECO:0000313" key="3">
    <source>
        <dbReference type="WBParaSite" id="Csp11.Scaffold517.g2715.t1"/>
    </source>
</evidence>
<keyword evidence="2" id="KW-1185">Reference proteome</keyword>
<dbReference type="AlphaFoldDB" id="A0A1I7T5X8"/>